<dbReference type="PANTHER" id="PTHR43867:SF2">
    <property type="entry name" value="CELLULOSE SYNTHASE CATALYTIC SUBUNIT A [UDP-FORMING]"/>
    <property type="match status" value="1"/>
</dbReference>
<dbReference type="PANTHER" id="PTHR43867">
    <property type="entry name" value="CELLULOSE SYNTHASE CATALYTIC SUBUNIT A [UDP-FORMING]"/>
    <property type="match status" value="1"/>
</dbReference>
<comment type="caution">
    <text evidence="8">The sequence shown here is derived from an EMBL/GenBank/DDBJ whole genome shotgun (WGS) entry which is preliminary data.</text>
</comment>
<keyword evidence="2" id="KW-0328">Glycosyltransferase</keyword>
<evidence type="ECO:0000256" key="7">
    <source>
        <dbReference type="SAM" id="Phobius"/>
    </source>
</evidence>
<dbReference type="InterPro" id="IPR029044">
    <property type="entry name" value="Nucleotide-diphossugar_trans"/>
</dbReference>
<keyword evidence="9" id="KW-1185">Reference proteome</keyword>
<name>A0A2S3US26_9HYPH</name>
<dbReference type="Pfam" id="PF13641">
    <property type="entry name" value="Glyco_tranf_2_3"/>
    <property type="match status" value="1"/>
</dbReference>
<feature type="transmembrane region" description="Helical" evidence="7">
    <location>
        <begin position="38"/>
        <end position="54"/>
    </location>
</feature>
<dbReference type="RefSeq" id="WP_103223189.1">
    <property type="nucleotide sequence ID" value="NZ_PPCN01000006.1"/>
</dbReference>
<keyword evidence="5 7" id="KW-1133">Transmembrane helix</keyword>
<gene>
    <name evidence="8" type="ORF">CLV41_10678</name>
</gene>
<keyword evidence="6 7" id="KW-0472">Membrane</keyword>
<feature type="transmembrane region" description="Helical" evidence="7">
    <location>
        <begin position="510"/>
        <end position="529"/>
    </location>
</feature>
<dbReference type="InterPro" id="IPR050321">
    <property type="entry name" value="Glycosyltr_2/OpgH_subfam"/>
</dbReference>
<dbReference type="CDD" id="cd06421">
    <property type="entry name" value="CESA_CelA_like"/>
    <property type="match status" value="1"/>
</dbReference>
<evidence type="ECO:0000313" key="8">
    <source>
        <dbReference type="EMBL" id="POF30464.1"/>
    </source>
</evidence>
<feature type="transmembrane region" description="Helical" evidence="7">
    <location>
        <begin position="407"/>
        <end position="426"/>
    </location>
</feature>
<feature type="transmembrane region" description="Helical" evidence="7">
    <location>
        <begin position="12"/>
        <end position="29"/>
    </location>
</feature>
<keyword evidence="4 7" id="KW-0812">Transmembrane</keyword>
<keyword evidence="3" id="KW-0808">Transferase</keyword>
<feature type="transmembrane region" description="Helical" evidence="7">
    <location>
        <begin position="476"/>
        <end position="498"/>
    </location>
</feature>
<evidence type="ECO:0000256" key="4">
    <source>
        <dbReference type="ARBA" id="ARBA00022692"/>
    </source>
</evidence>
<dbReference type="SUPFAM" id="SSF53448">
    <property type="entry name" value="Nucleotide-diphospho-sugar transferases"/>
    <property type="match status" value="1"/>
</dbReference>
<evidence type="ECO:0000256" key="5">
    <source>
        <dbReference type="ARBA" id="ARBA00022989"/>
    </source>
</evidence>
<proteinExistence type="predicted"/>
<sequence>MSPEILTLQDSLLYCIFVLSLVGGCAFFLKSKNFIDRLAFGSVIIVMLLGYIWHRIFWTLPELEFTAYAIWPRIYLFLELIVLSYTLLSIVFFMRRTDRSAEADAGERRLQERGEYPAVDVMICTYNEELGILERSILAALAIDYPNFTVWVLDDGKRDWLRAYCERVGAQYIRRTDNKGAKAGNVDNGLEHTKRITNAPFFLLLDADFAPRKSILKRTVGLFDDDSVGLVQTPQFYYNSDPIQHNLLASGSWVDDQRIFFDVMQPSKDAWGAAFCVGTSFVARRAAIEEIGGMPKESVTEDLHTTYRLLLKGVRTIWLNERLSIGLSAESLSGYITQRCRWCLGTIQIALLKDGPFRGAGYSFIERLHYMHGLLFWLCRPFILALMLAPIFYYFLGLPAILLEPEALLVIGLPAVGGSMIFHAWISGRRSLPIFTEVTHLLTAVPVTITIVNAIRKPFGHPFKVTAKGEDRSEVQVQYSMAAMYLAIIVLTLIGMFNGPLLRTTGSIDGFSIAWGTVVMLHSFIAFLVCVELPRAELDDEHFPVSSPIWVRIEGKVLEAKSSSMSLNEIVFERGSLDLDLKPDQKLEMAFLGGLAARASVMTQNASHVRVRLRETEAIRDQIVARLFSDPPANIAEQGSMLRTAFALVRRMVGGIAGAPKNVHVKV</sequence>
<organism evidence="8 9">
    <name type="scientific">Roseibium marinum</name>
    <dbReference type="NCBI Taxonomy" id="281252"/>
    <lineage>
        <taxon>Bacteria</taxon>
        <taxon>Pseudomonadati</taxon>
        <taxon>Pseudomonadota</taxon>
        <taxon>Alphaproteobacteria</taxon>
        <taxon>Hyphomicrobiales</taxon>
        <taxon>Stappiaceae</taxon>
        <taxon>Roseibium</taxon>
    </lineage>
</organism>
<evidence type="ECO:0000256" key="6">
    <source>
        <dbReference type="ARBA" id="ARBA00023136"/>
    </source>
</evidence>
<dbReference type="GO" id="GO:0005886">
    <property type="term" value="C:plasma membrane"/>
    <property type="evidence" value="ECO:0007669"/>
    <property type="project" value="TreeGrafter"/>
</dbReference>
<feature type="transmembrane region" description="Helical" evidence="7">
    <location>
        <begin position="74"/>
        <end position="94"/>
    </location>
</feature>
<dbReference type="EMBL" id="PPCN01000006">
    <property type="protein sequence ID" value="POF30464.1"/>
    <property type="molecule type" value="Genomic_DNA"/>
</dbReference>
<dbReference type="Gene3D" id="3.90.550.10">
    <property type="entry name" value="Spore Coat Polysaccharide Biosynthesis Protein SpsA, Chain A"/>
    <property type="match status" value="1"/>
</dbReference>
<feature type="transmembrane region" description="Helical" evidence="7">
    <location>
        <begin position="374"/>
        <end position="395"/>
    </location>
</feature>
<reference evidence="8 9" key="1">
    <citation type="submission" date="2018-01" db="EMBL/GenBank/DDBJ databases">
        <title>Genomic Encyclopedia of Archaeal and Bacterial Type Strains, Phase II (KMG-II): from individual species to whole genera.</title>
        <authorList>
            <person name="Goeker M."/>
        </authorList>
    </citation>
    <scope>NUCLEOTIDE SEQUENCE [LARGE SCALE GENOMIC DNA]</scope>
    <source>
        <strain evidence="8 9">DSM 17023</strain>
    </source>
</reference>
<accession>A0A2S3US26</accession>
<evidence type="ECO:0000256" key="3">
    <source>
        <dbReference type="ARBA" id="ARBA00022679"/>
    </source>
</evidence>
<dbReference type="OrthoDB" id="9806824at2"/>
<dbReference type="AlphaFoldDB" id="A0A2S3US26"/>
<evidence type="ECO:0000256" key="1">
    <source>
        <dbReference type="ARBA" id="ARBA00004141"/>
    </source>
</evidence>
<dbReference type="GO" id="GO:0016758">
    <property type="term" value="F:hexosyltransferase activity"/>
    <property type="evidence" value="ECO:0007669"/>
    <property type="project" value="TreeGrafter"/>
</dbReference>
<evidence type="ECO:0000313" key="9">
    <source>
        <dbReference type="Proteomes" id="UP000236959"/>
    </source>
</evidence>
<protein>
    <submittedName>
        <fullName evidence="8">Cellulose synthase (UDP-forming)</fullName>
    </submittedName>
</protein>
<dbReference type="Proteomes" id="UP000236959">
    <property type="component" value="Unassembled WGS sequence"/>
</dbReference>
<feature type="transmembrane region" description="Helical" evidence="7">
    <location>
        <begin position="438"/>
        <end position="456"/>
    </location>
</feature>
<comment type="subcellular location">
    <subcellularLocation>
        <location evidence="1">Membrane</location>
        <topology evidence="1">Multi-pass membrane protein</topology>
    </subcellularLocation>
</comment>
<evidence type="ECO:0000256" key="2">
    <source>
        <dbReference type="ARBA" id="ARBA00022676"/>
    </source>
</evidence>